<dbReference type="PANTHER" id="PTHR30537:SF31">
    <property type="entry name" value="TRANSCRIPTIONAL REGULATOR, LYSR FAMILY"/>
    <property type="match status" value="1"/>
</dbReference>
<dbReference type="GO" id="GO:0006351">
    <property type="term" value="P:DNA-templated transcription"/>
    <property type="evidence" value="ECO:0007669"/>
    <property type="project" value="TreeGrafter"/>
</dbReference>
<name>A0A4Z0W586_9GAMM</name>
<dbReference type="InterPro" id="IPR036390">
    <property type="entry name" value="WH_DNA-bd_sf"/>
</dbReference>
<comment type="similarity">
    <text evidence="1">Belongs to the LysR transcriptional regulatory family.</text>
</comment>
<evidence type="ECO:0000313" key="7">
    <source>
        <dbReference type="Proteomes" id="UP000297475"/>
    </source>
</evidence>
<evidence type="ECO:0000256" key="3">
    <source>
        <dbReference type="ARBA" id="ARBA00023125"/>
    </source>
</evidence>
<dbReference type="InterPro" id="IPR058163">
    <property type="entry name" value="LysR-type_TF_proteobact-type"/>
</dbReference>
<organism evidence="6 7">
    <name type="scientific">Natronospirillum operosum</name>
    <dbReference type="NCBI Taxonomy" id="2759953"/>
    <lineage>
        <taxon>Bacteria</taxon>
        <taxon>Pseudomonadati</taxon>
        <taxon>Pseudomonadota</taxon>
        <taxon>Gammaproteobacteria</taxon>
        <taxon>Oceanospirillales</taxon>
        <taxon>Natronospirillaceae</taxon>
        <taxon>Natronospirillum</taxon>
    </lineage>
</organism>
<dbReference type="PROSITE" id="PS50931">
    <property type="entry name" value="HTH_LYSR"/>
    <property type="match status" value="1"/>
</dbReference>
<dbReference type="InterPro" id="IPR005119">
    <property type="entry name" value="LysR_subst-bd"/>
</dbReference>
<evidence type="ECO:0000256" key="1">
    <source>
        <dbReference type="ARBA" id="ARBA00009437"/>
    </source>
</evidence>
<keyword evidence="3" id="KW-0238">DNA-binding</keyword>
<dbReference type="Pfam" id="PF03466">
    <property type="entry name" value="LysR_substrate"/>
    <property type="match status" value="1"/>
</dbReference>
<evidence type="ECO:0000256" key="4">
    <source>
        <dbReference type="ARBA" id="ARBA00023163"/>
    </source>
</evidence>
<feature type="domain" description="HTH lysR-type" evidence="5">
    <location>
        <begin position="1"/>
        <end position="59"/>
    </location>
</feature>
<evidence type="ECO:0000259" key="5">
    <source>
        <dbReference type="PROSITE" id="PS50931"/>
    </source>
</evidence>
<sequence>MQDLNDLYYFAQVVEHGGFAPAGRALGVAKSRLSRRIAALEERLGVRLLQRSTRQVAVTEAGQVYFQHCRAMLVEAEAAQEAIDSRRAEPCGTVRLSCPTALLDVCVSEFLCTFMQRYPGINIEVESTDRRVDVIEERMDLALRVRPRPLEDSDLVLRILSDRAQCLVASPELLADVGKPGVPADLSALPSLALGQPQQRHLWHLIGPERAEARIEHSPRLVTRNMNTLRLAAVAGIGLVQMPTMMIRAELDSGDLQAVLPDWAPRSEVIHAVMPSRRGLLPGVRALLDYLVERFSAPEFSTDTPG</sequence>
<protein>
    <submittedName>
        <fullName evidence="6">LysR family transcriptional regulator</fullName>
    </submittedName>
</protein>
<keyword evidence="4" id="KW-0804">Transcription</keyword>
<dbReference type="Proteomes" id="UP000297475">
    <property type="component" value="Unassembled WGS sequence"/>
</dbReference>
<dbReference type="GO" id="GO:0043565">
    <property type="term" value="F:sequence-specific DNA binding"/>
    <property type="evidence" value="ECO:0007669"/>
    <property type="project" value="TreeGrafter"/>
</dbReference>
<gene>
    <name evidence="6" type="ORF">E4656_11835</name>
</gene>
<dbReference type="Pfam" id="PF00126">
    <property type="entry name" value="HTH_1"/>
    <property type="match status" value="1"/>
</dbReference>
<keyword evidence="7" id="KW-1185">Reference proteome</keyword>
<dbReference type="InterPro" id="IPR036388">
    <property type="entry name" value="WH-like_DNA-bd_sf"/>
</dbReference>
<dbReference type="Gene3D" id="1.10.10.10">
    <property type="entry name" value="Winged helix-like DNA-binding domain superfamily/Winged helix DNA-binding domain"/>
    <property type="match status" value="1"/>
</dbReference>
<dbReference type="FunFam" id="1.10.10.10:FF:000001">
    <property type="entry name" value="LysR family transcriptional regulator"/>
    <property type="match status" value="1"/>
</dbReference>
<accession>A0A4Z0W586</accession>
<dbReference type="RefSeq" id="WP_135483484.1">
    <property type="nucleotide sequence ID" value="NZ_SRMF01000004.1"/>
</dbReference>
<dbReference type="CDD" id="cd08473">
    <property type="entry name" value="PBP2_CrgA_like_4"/>
    <property type="match status" value="1"/>
</dbReference>
<dbReference type="Gene3D" id="3.40.190.290">
    <property type="match status" value="1"/>
</dbReference>
<dbReference type="AlphaFoldDB" id="A0A4Z0W586"/>
<evidence type="ECO:0000313" key="6">
    <source>
        <dbReference type="EMBL" id="TGG92812.1"/>
    </source>
</evidence>
<reference evidence="6 7" key="1">
    <citation type="submission" date="2019-04" db="EMBL/GenBank/DDBJ databases">
        <title>Natronospirillum operosus gen. nov., sp. nov., a haloalkaliphilic satellite isolated from decaying biomass of laboratory culture of cyanobacterium Geitlerinema sp. and proposal of Natronospirillaceae fam. nov. and Saccharospirillaceae fam. nov.</title>
        <authorList>
            <person name="Kevbrin V."/>
            <person name="Boltyanskaya Y."/>
            <person name="Koziaeva V."/>
            <person name="Grouzdev D.S."/>
            <person name="Park M."/>
            <person name="Cho J."/>
        </authorList>
    </citation>
    <scope>NUCLEOTIDE SEQUENCE [LARGE SCALE GENOMIC DNA]</scope>
    <source>
        <strain evidence="6 7">G-116</strain>
    </source>
</reference>
<dbReference type="NCBIfam" id="NF011573">
    <property type="entry name" value="PRK14997.1"/>
    <property type="match status" value="1"/>
</dbReference>
<dbReference type="EMBL" id="SRMF01000004">
    <property type="protein sequence ID" value="TGG92812.1"/>
    <property type="molecule type" value="Genomic_DNA"/>
</dbReference>
<dbReference type="GO" id="GO:0003700">
    <property type="term" value="F:DNA-binding transcription factor activity"/>
    <property type="evidence" value="ECO:0007669"/>
    <property type="project" value="InterPro"/>
</dbReference>
<comment type="caution">
    <text evidence="6">The sequence shown here is derived from an EMBL/GenBank/DDBJ whole genome shotgun (WGS) entry which is preliminary data.</text>
</comment>
<proteinExistence type="inferred from homology"/>
<dbReference type="OrthoDB" id="5671700at2"/>
<dbReference type="SUPFAM" id="SSF46785">
    <property type="entry name" value="Winged helix' DNA-binding domain"/>
    <property type="match status" value="1"/>
</dbReference>
<evidence type="ECO:0000256" key="2">
    <source>
        <dbReference type="ARBA" id="ARBA00023015"/>
    </source>
</evidence>
<dbReference type="PANTHER" id="PTHR30537">
    <property type="entry name" value="HTH-TYPE TRANSCRIPTIONAL REGULATOR"/>
    <property type="match status" value="1"/>
</dbReference>
<dbReference type="InterPro" id="IPR000847">
    <property type="entry name" value="LysR_HTH_N"/>
</dbReference>
<dbReference type="SUPFAM" id="SSF53850">
    <property type="entry name" value="Periplasmic binding protein-like II"/>
    <property type="match status" value="1"/>
</dbReference>
<keyword evidence="2" id="KW-0805">Transcription regulation</keyword>